<accession>A0A0V8RW48</accession>
<dbReference type="STRING" id="2309.CF15_06000"/>
<dbReference type="PANTHER" id="PTHR36155:SF1">
    <property type="entry name" value="BLL5354 PROTEIN"/>
    <property type="match status" value="1"/>
</dbReference>
<dbReference type="PANTHER" id="PTHR36155">
    <property type="entry name" value="BLL5354 PROTEIN"/>
    <property type="match status" value="1"/>
</dbReference>
<gene>
    <name evidence="1" type="ORF">CF15_06000</name>
</gene>
<keyword evidence="2" id="KW-1185">Reference proteome</keyword>
<sequence>MPATGESPRIHVVDIPVPEGTNVIVGQAHFIKTVEDLYEALVTSAPGIKFGLAFCEASQKRLIRYEGNDEGLEKLAIEAARRIAAGHVFVIYIKDAWPINVLNAIKNVQEVVTIFAATANPLQVLVAETSQGRGVIGVVDGYTPVGVETEEDRAERRAFLRKIGYKK</sequence>
<dbReference type="AlphaFoldDB" id="A0A0V8RW48"/>
<dbReference type="RefSeq" id="WP_058370978.1">
    <property type="nucleotide sequence ID" value="NZ_LNTB01000001.1"/>
</dbReference>
<dbReference type="SUPFAM" id="SSF103165">
    <property type="entry name" value="Ta1353-like"/>
    <property type="match status" value="1"/>
</dbReference>
<keyword evidence="1" id="KW-0808">Transferase</keyword>
<dbReference type="GO" id="GO:0016740">
    <property type="term" value="F:transferase activity"/>
    <property type="evidence" value="ECO:0007669"/>
    <property type="project" value="UniProtKB-KW"/>
</dbReference>
<organism evidence="1 2">
    <name type="scientific">Pyrodictium occultum</name>
    <dbReference type="NCBI Taxonomy" id="2309"/>
    <lineage>
        <taxon>Archaea</taxon>
        <taxon>Thermoproteota</taxon>
        <taxon>Thermoprotei</taxon>
        <taxon>Desulfurococcales</taxon>
        <taxon>Pyrodictiaceae</taxon>
        <taxon>Pyrodictium</taxon>
    </lineage>
</organism>
<evidence type="ECO:0000313" key="1">
    <source>
        <dbReference type="EMBL" id="KSW12297.1"/>
    </source>
</evidence>
<comment type="caution">
    <text evidence="1">The sequence shown here is derived from an EMBL/GenBank/DDBJ whole genome shotgun (WGS) entry which is preliminary data.</text>
</comment>
<dbReference type="OrthoDB" id="371841at2157"/>
<dbReference type="Pfam" id="PF04008">
    <property type="entry name" value="Adenosine_kin"/>
    <property type="match status" value="1"/>
</dbReference>
<proteinExistence type="predicted"/>
<dbReference type="Proteomes" id="UP000053352">
    <property type="component" value="Unassembled WGS sequence"/>
</dbReference>
<evidence type="ECO:0000313" key="2">
    <source>
        <dbReference type="Proteomes" id="UP000053352"/>
    </source>
</evidence>
<reference evidence="1 2" key="1">
    <citation type="submission" date="2015-11" db="EMBL/GenBank/DDBJ databases">
        <title>Genome sequence of Pyrodictium occultum PL-19, a marine hyperthermophilic archaeon isolated from Volcano, Italy.</title>
        <authorList>
            <person name="Utturkar S."/>
            <person name="Huber H."/>
            <person name="Leptihn S."/>
            <person name="Brown S."/>
            <person name="Stetter K.O."/>
            <person name="Podar M."/>
        </authorList>
    </citation>
    <scope>NUCLEOTIDE SEQUENCE [LARGE SCALE GENOMIC DNA]</scope>
    <source>
        <strain evidence="1 2">PL-19</strain>
    </source>
</reference>
<name>A0A0V8RW48_PYROC</name>
<dbReference type="EMBL" id="LNTB01000001">
    <property type="protein sequence ID" value="KSW12297.1"/>
    <property type="molecule type" value="Genomic_DNA"/>
</dbReference>
<dbReference type="InterPro" id="IPR036902">
    <property type="entry name" value="Ta1353-like_sf"/>
</dbReference>
<dbReference type="Gene3D" id="3.40.1520.10">
    <property type="entry name" value="Ta1353-like"/>
    <property type="match status" value="1"/>
</dbReference>
<dbReference type="InterPro" id="IPR007153">
    <property type="entry name" value="Adenosine_kinase"/>
</dbReference>
<protein>
    <submittedName>
        <fullName evidence="1">Adenosine monophosphate-protein transferase</fullName>
    </submittedName>
</protein>